<keyword evidence="1" id="KW-0378">Hydrolase</keyword>
<dbReference type="CDD" id="cd02603">
    <property type="entry name" value="HAD_sEH-N_like"/>
    <property type="match status" value="1"/>
</dbReference>
<protein>
    <submittedName>
        <fullName evidence="1">Putative hydrolase of the HAD superfamily</fullName>
    </submittedName>
</protein>
<dbReference type="InterPro" id="IPR036412">
    <property type="entry name" value="HAD-like_sf"/>
</dbReference>
<dbReference type="RefSeq" id="WP_310587192.1">
    <property type="nucleotide sequence ID" value="NZ_JACHKT010000060.1"/>
</dbReference>
<comment type="caution">
    <text evidence="1">The sequence shown here is derived from an EMBL/GenBank/DDBJ whole genome shotgun (WGS) entry which is preliminary data.</text>
</comment>
<evidence type="ECO:0000313" key="2">
    <source>
        <dbReference type="Proteomes" id="UP000524404"/>
    </source>
</evidence>
<dbReference type="EMBL" id="JACHKT010000060">
    <property type="protein sequence ID" value="MBB6005725.1"/>
    <property type="molecule type" value="Genomic_DNA"/>
</dbReference>
<keyword evidence="2" id="KW-1185">Reference proteome</keyword>
<organism evidence="1 2">
    <name type="scientific">Arcicella rosea</name>
    <dbReference type="NCBI Taxonomy" id="502909"/>
    <lineage>
        <taxon>Bacteria</taxon>
        <taxon>Pseudomonadati</taxon>
        <taxon>Bacteroidota</taxon>
        <taxon>Cytophagia</taxon>
        <taxon>Cytophagales</taxon>
        <taxon>Flectobacillaceae</taxon>
        <taxon>Arcicella</taxon>
    </lineage>
</organism>
<dbReference type="Gene3D" id="3.40.50.1000">
    <property type="entry name" value="HAD superfamily/HAD-like"/>
    <property type="match status" value="1"/>
</dbReference>
<accession>A0A841ER26</accession>
<dbReference type="Gene3D" id="1.10.150.240">
    <property type="entry name" value="Putative phosphatase, domain 2"/>
    <property type="match status" value="1"/>
</dbReference>
<gene>
    <name evidence="1" type="ORF">HNP25_004404</name>
</gene>
<dbReference type="NCBIfam" id="TIGR01509">
    <property type="entry name" value="HAD-SF-IA-v3"/>
    <property type="match status" value="1"/>
</dbReference>
<dbReference type="SUPFAM" id="SSF56784">
    <property type="entry name" value="HAD-like"/>
    <property type="match status" value="1"/>
</dbReference>
<dbReference type="InterPro" id="IPR006439">
    <property type="entry name" value="HAD-SF_hydro_IA"/>
</dbReference>
<sequence length="206" mass="23909">MKNIIFDLGNVIIDIDFERTFKAFTEISENVNWRESERILKEKQIWSRYEKGQLTNAEFRAEIREELKITASDEQIDTAFCGLLMDIDPARIELIKKLATKYKIYILSNTSHIHFLEVERILERCAGVKHFSEIFDHVFLSYEMGKLKPEVDIYEEVLKQANLVASETLFLDDLLANLEGAATLGIQTKQIVPNEFTILDLFSNEV</sequence>
<dbReference type="PANTHER" id="PTHR43611:SF3">
    <property type="entry name" value="FLAVIN MONONUCLEOTIDE HYDROLASE 1, CHLOROPLATIC"/>
    <property type="match status" value="1"/>
</dbReference>
<dbReference type="GO" id="GO:0016787">
    <property type="term" value="F:hydrolase activity"/>
    <property type="evidence" value="ECO:0007669"/>
    <property type="project" value="UniProtKB-KW"/>
</dbReference>
<dbReference type="InterPro" id="IPR023214">
    <property type="entry name" value="HAD_sf"/>
</dbReference>
<dbReference type="SFLD" id="SFLDS00003">
    <property type="entry name" value="Haloacid_Dehalogenase"/>
    <property type="match status" value="1"/>
</dbReference>
<dbReference type="Pfam" id="PF00702">
    <property type="entry name" value="Hydrolase"/>
    <property type="match status" value="1"/>
</dbReference>
<dbReference type="PANTHER" id="PTHR43611">
    <property type="entry name" value="ALPHA-D-GLUCOSE 1-PHOSPHATE PHOSPHATASE"/>
    <property type="match status" value="1"/>
</dbReference>
<dbReference type="Proteomes" id="UP000524404">
    <property type="component" value="Unassembled WGS sequence"/>
</dbReference>
<dbReference type="AlphaFoldDB" id="A0A841ER26"/>
<proteinExistence type="predicted"/>
<reference evidence="1 2" key="1">
    <citation type="submission" date="2020-08" db="EMBL/GenBank/DDBJ databases">
        <title>Functional genomics of gut bacteria from endangered species of beetles.</title>
        <authorList>
            <person name="Carlos-Shanley C."/>
        </authorList>
    </citation>
    <scope>NUCLEOTIDE SEQUENCE [LARGE SCALE GENOMIC DNA]</scope>
    <source>
        <strain evidence="1 2">S00070</strain>
    </source>
</reference>
<dbReference type="InterPro" id="IPR023198">
    <property type="entry name" value="PGP-like_dom2"/>
</dbReference>
<dbReference type="PRINTS" id="PR00413">
    <property type="entry name" value="HADHALOGNASE"/>
</dbReference>
<evidence type="ECO:0000313" key="1">
    <source>
        <dbReference type="EMBL" id="MBB6005725.1"/>
    </source>
</evidence>
<dbReference type="SFLD" id="SFLDG01129">
    <property type="entry name" value="C1.5:_HAD__Beta-PGM__Phosphata"/>
    <property type="match status" value="1"/>
</dbReference>
<name>A0A841ER26_9BACT</name>